<proteinExistence type="predicted"/>
<sequence>MSDPLLTAFDAQLPTYEALRDAAVAHTASLITEAGLNIHHVTGRVKKRASLGDKLRRKPGRYGALADVTDLVAARVITYFESDVGLVARLLEEHHTIDWDNSMDKSKMHDPDRFGYLGVHYVVEVTPQTPGLAAFAGLKFEVQIRSILQHAWAEIEHDLGYKNREAIPREVQRRFYRLAGLLEMADEEFMALHRLSRDYAATLPQRVAEAPDSVFIDAASMTHLLGLPPVRDLDEAVAQALQVPLLTGWPDPERPQRLAQLLHYVGVHSVGALHKELRRHHAEVVCFASTLLPTLRETWTPAGGARPGTSVVHYGLLRACVNPALNPHEIVNLLDLRGVLSSEHLVQAVQNAYECAVASRGPEATPQPLQPAVSAGAEDETPAPPGLERRLTSD</sequence>
<dbReference type="AlphaFoldDB" id="A0A7C9HQU5"/>
<dbReference type="GO" id="GO:0015969">
    <property type="term" value="P:guanosine tetraphosphate metabolic process"/>
    <property type="evidence" value="ECO:0007669"/>
    <property type="project" value="InterPro"/>
</dbReference>
<keyword evidence="3" id="KW-0808">Transferase</keyword>
<dbReference type="InterPro" id="IPR043519">
    <property type="entry name" value="NT_sf"/>
</dbReference>
<dbReference type="Proteomes" id="UP000483286">
    <property type="component" value="Unassembled WGS sequence"/>
</dbReference>
<dbReference type="Gene3D" id="3.30.460.10">
    <property type="entry name" value="Beta Polymerase, domain 2"/>
    <property type="match status" value="1"/>
</dbReference>
<dbReference type="CDD" id="cd05399">
    <property type="entry name" value="NT_Rel-Spo_like"/>
    <property type="match status" value="1"/>
</dbReference>
<dbReference type="SMART" id="SM00954">
    <property type="entry name" value="RelA_SpoT"/>
    <property type="match status" value="1"/>
</dbReference>
<dbReference type="EMBL" id="WQLB01000007">
    <property type="protein sequence ID" value="MVN86472.1"/>
    <property type="molecule type" value="Genomic_DNA"/>
</dbReference>
<comment type="caution">
    <text evidence="3">The sequence shown here is derived from an EMBL/GenBank/DDBJ whole genome shotgun (WGS) entry which is preliminary data.</text>
</comment>
<evidence type="ECO:0000256" key="1">
    <source>
        <dbReference type="SAM" id="MobiDB-lite"/>
    </source>
</evidence>
<dbReference type="PANTHER" id="PTHR41773">
    <property type="entry name" value="GTP PYROPHOSPHATASE-RELATED"/>
    <property type="match status" value="1"/>
</dbReference>
<dbReference type="SUPFAM" id="SSF81301">
    <property type="entry name" value="Nucleotidyltransferase"/>
    <property type="match status" value="1"/>
</dbReference>
<keyword evidence="3" id="KW-0418">Kinase</keyword>
<dbReference type="RefSeq" id="WP_157458540.1">
    <property type="nucleotide sequence ID" value="NZ_WQLB01000007.1"/>
</dbReference>
<evidence type="ECO:0000313" key="4">
    <source>
        <dbReference type="Proteomes" id="UP000483286"/>
    </source>
</evidence>
<evidence type="ECO:0000313" key="3">
    <source>
        <dbReference type="EMBL" id="MVN86472.1"/>
    </source>
</evidence>
<accession>A0A7C9HQU5</accession>
<dbReference type="Gene3D" id="1.10.287.860">
    <property type="entry name" value="Nucleotidyltransferase"/>
    <property type="match status" value="1"/>
</dbReference>
<reference evidence="3 4" key="1">
    <citation type="submission" date="2019-12" db="EMBL/GenBank/DDBJ databases">
        <title>Deinococcus sp. HMF7620 Genome sequencing and assembly.</title>
        <authorList>
            <person name="Kang H."/>
            <person name="Kim H."/>
            <person name="Joh K."/>
        </authorList>
    </citation>
    <scope>NUCLEOTIDE SEQUENCE [LARGE SCALE GENOMIC DNA]</scope>
    <source>
        <strain evidence="3 4">HMF7620</strain>
    </source>
</reference>
<name>A0A7C9HQU5_9DEIO</name>
<keyword evidence="4" id="KW-1185">Reference proteome</keyword>
<protein>
    <submittedName>
        <fullName evidence="3">GTP pyrophosphokinase family protein</fullName>
    </submittedName>
</protein>
<dbReference type="Pfam" id="PF04607">
    <property type="entry name" value="RelA_SpoT"/>
    <property type="match status" value="1"/>
</dbReference>
<organism evidence="3 4">
    <name type="scientific">Deinococcus arboris</name>
    <dbReference type="NCBI Taxonomy" id="2682977"/>
    <lineage>
        <taxon>Bacteria</taxon>
        <taxon>Thermotogati</taxon>
        <taxon>Deinococcota</taxon>
        <taxon>Deinococci</taxon>
        <taxon>Deinococcales</taxon>
        <taxon>Deinococcaceae</taxon>
        <taxon>Deinococcus</taxon>
    </lineage>
</organism>
<feature type="region of interest" description="Disordered" evidence="1">
    <location>
        <begin position="360"/>
        <end position="394"/>
    </location>
</feature>
<gene>
    <name evidence="3" type="ORF">GO986_06805</name>
</gene>
<dbReference type="InterPro" id="IPR007685">
    <property type="entry name" value="RelA_SpoT"/>
</dbReference>
<evidence type="ECO:0000259" key="2">
    <source>
        <dbReference type="SMART" id="SM00954"/>
    </source>
</evidence>
<dbReference type="PANTHER" id="PTHR41773:SF1">
    <property type="entry name" value="RELA_SPOT DOMAIN-CONTAINING PROTEIN"/>
    <property type="match status" value="1"/>
</dbReference>
<dbReference type="GO" id="GO:0016301">
    <property type="term" value="F:kinase activity"/>
    <property type="evidence" value="ECO:0007669"/>
    <property type="project" value="UniProtKB-KW"/>
</dbReference>
<feature type="domain" description="RelA/SpoT" evidence="2">
    <location>
        <begin position="43"/>
        <end position="167"/>
    </location>
</feature>